<name>J3LGS7_ORYBR</name>
<dbReference type="Pfam" id="PF13359">
    <property type="entry name" value="DDE_Tnp_4"/>
    <property type="match status" value="1"/>
</dbReference>
<feature type="domain" description="DDE Tnp4" evidence="4">
    <location>
        <begin position="153"/>
        <end position="241"/>
    </location>
</feature>
<dbReference type="PANTHER" id="PTHR47865">
    <property type="entry name" value="OS05G0580550 PROTEIN"/>
    <property type="match status" value="1"/>
</dbReference>
<protein>
    <recommendedName>
        <fullName evidence="4">DDE Tnp4 domain-containing protein</fullName>
    </recommendedName>
</protein>
<dbReference type="STRING" id="4533.J3LGS7"/>
<sequence length="461" mass="51688">MARRVGPGSGNEIIRLPWDKFIGNTILRCDTTATHSLRPRTHTEAAPLARHGLRLELLRRGAWEEYTLNIRVGLAHEKGGGPLRSTSRVECERRLAWPMKKVADYSVPPPESSAREGHNLRNRLVGTNFDRSGETVSRYFNKCFMLLDCIGAIDGTHIRASVRKNMESSFRGRKTHATQNVMAALDFDLRFTYVLAGWEGTAHDAVVLRDALDRENGLVVPQGKFYLVDAGYGAKPGFLPPFRAVRCKPLVLNFICMNTLCADFSDTLYAEYYLHEDHFGKINRLRKVSAAGWDEEKFIITLDAEHYNDYIKDHKSDADYFNKPLVHHGEMLIIFGSTMATGKFTKDSSSVLGTEDVETENEEPKKAKTTEGEDDGLISAFSSVGDKLVAAIVKACEPDNKLPEGFDTLKNLPGLDEIHRSLYYAHLVANPHIARAFDGLPLENKLHWVGMFISEKFPGSM</sequence>
<keyword evidence="6" id="KW-1185">Reference proteome</keyword>
<feature type="region of interest" description="Disordered" evidence="3">
    <location>
        <begin position="350"/>
        <end position="372"/>
    </location>
</feature>
<dbReference type="PANTHER" id="PTHR47865:SF1">
    <property type="entry name" value="OS08G0106700 PROTEIN"/>
    <property type="match status" value="1"/>
</dbReference>
<dbReference type="eggNOG" id="KOG4585">
    <property type="taxonomic scope" value="Eukaryota"/>
</dbReference>
<dbReference type="OMA" id="HAYMAME"/>
<comment type="cofactor">
    <cofactor evidence="1">
        <name>a divalent metal cation</name>
        <dbReference type="ChEBI" id="CHEBI:60240"/>
    </cofactor>
</comment>
<evidence type="ECO:0000259" key="4">
    <source>
        <dbReference type="Pfam" id="PF13359"/>
    </source>
</evidence>
<dbReference type="GO" id="GO:0046872">
    <property type="term" value="F:metal ion binding"/>
    <property type="evidence" value="ECO:0007669"/>
    <property type="project" value="UniProtKB-KW"/>
</dbReference>
<evidence type="ECO:0000313" key="5">
    <source>
        <dbReference type="EnsemblPlants" id="OB02G38440.1"/>
    </source>
</evidence>
<evidence type="ECO:0000313" key="6">
    <source>
        <dbReference type="Proteomes" id="UP000006038"/>
    </source>
</evidence>
<dbReference type="AlphaFoldDB" id="J3LGS7"/>
<proteinExistence type="predicted"/>
<evidence type="ECO:0000256" key="3">
    <source>
        <dbReference type="SAM" id="MobiDB-lite"/>
    </source>
</evidence>
<dbReference type="Proteomes" id="UP000006038">
    <property type="component" value="Unassembled WGS sequence"/>
</dbReference>
<dbReference type="HOGENOM" id="CLU_593651_0_0_1"/>
<evidence type="ECO:0000256" key="2">
    <source>
        <dbReference type="ARBA" id="ARBA00022723"/>
    </source>
</evidence>
<evidence type="ECO:0000256" key="1">
    <source>
        <dbReference type="ARBA" id="ARBA00001968"/>
    </source>
</evidence>
<organism evidence="5">
    <name type="scientific">Oryza brachyantha</name>
    <name type="common">malo sina</name>
    <dbReference type="NCBI Taxonomy" id="4533"/>
    <lineage>
        <taxon>Eukaryota</taxon>
        <taxon>Viridiplantae</taxon>
        <taxon>Streptophyta</taxon>
        <taxon>Embryophyta</taxon>
        <taxon>Tracheophyta</taxon>
        <taxon>Spermatophyta</taxon>
        <taxon>Magnoliopsida</taxon>
        <taxon>Liliopsida</taxon>
        <taxon>Poales</taxon>
        <taxon>Poaceae</taxon>
        <taxon>BOP clade</taxon>
        <taxon>Oryzoideae</taxon>
        <taxon>Oryzeae</taxon>
        <taxon>Oryzinae</taxon>
        <taxon>Oryza</taxon>
    </lineage>
</organism>
<dbReference type="InterPro" id="IPR027806">
    <property type="entry name" value="HARBI1_dom"/>
</dbReference>
<dbReference type="Gramene" id="OB02G38440.1">
    <property type="protein sequence ID" value="OB02G38440.1"/>
    <property type="gene ID" value="OB02G38440"/>
</dbReference>
<dbReference type="EnsemblPlants" id="OB02G38440.1">
    <property type="protein sequence ID" value="OB02G38440.1"/>
    <property type="gene ID" value="OB02G38440"/>
</dbReference>
<accession>J3LGS7</accession>
<reference evidence="5" key="1">
    <citation type="submission" date="2013-04" db="UniProtKB">
        <authorList>
            <consortium name="EnsemblPlants"/>
        </authorList>
    </citation>
    <scope>IDENTIFICATION</scope>
</reference>
<feature type="compositionally biased region" description="Basic and acidic residues" evidence="3">
    <location>
        <begin position="362"/>
        <end position="371"/>
    </location>
</feature>
<keyword evidence="2" id="KW-0479">Metal-binding</keyword>